<dbReference type="GO" id="GO:0006729">
    <property type="term" value="P:tetrahydrobiopterin biosynthetic process"/>
    <property type="evidence" value="ECO:0007669"/>
    <property type="project" value="InterPro"/>
</dbReference>
<dbReference type="AlphaFoldDB" id="A0A8J4DTR2"/>
<evidence type="ECO:0000256" key="1">
    <source>
        <dbReference type="ARBA" id="ARBA00001554"/>
    </source>
</evidence>
<comment type="catalytic activity">
    <reaction evidence="1">
        <text>(4aS,6R)-4a-hydroxy-L-erythro-5,6,7,8-tetrahydrobiopterin = (6R)-L-erythro-6,7-dihydrobiopterin + H2O</text>
        <dbReference type="Rhea" id="RHEA:11920"/>
        <dbReference type="ChEBI" id="CHEBI:15377"/>
        <dbReference type="ChEBI" id="CHEBI:15642"/>
        <dbReference type="ChEBI" id="CHEBI:43120"/>
        <dbReference type="EC" id="4.2.1.96"/>
    </reaction>
</comment>
<name>A0A8J4DTR2_9ACTN</name>
<proteinExistence type="inferred from homology"/>
<evidence type="ECO:0000256" key="6">
    <source>
        <dbReference type="SAM" id="MobiDB-lite"/>
    </source>
</evidence>
<evidence type="ECO:0000313" key="8">
    <source>
        <dbReference type="Proteomes" id="UP000619260"/>
    </source>
</evidence>
<dbReference type="InterPro" id="IPR018727">
    <property type="entry name" value="DUF2267"/>
</dbReference>
<keyword evidence="8" id="KW-1185">Reference proteome</keyword>
<comment type="similarity">
    <text evidence="2">Belongs to the pterin-4-alpha-carbinolamine dehydratase family.</text>
</comment>
<reference evidence="7" key="1">
    <citation type="submission" date="2021-01" db="EMBL/GenBank/DDBJ databases">
        <title>Whole genome shotgun sequence of Virgisporangium aliadipatigenens NBRC 105644.</title>
        <authorList>
            <person name="Komaki H."/>
            <person name="Tamura T."/>
        </authorList>
    </citation>
    <scope>NUCLEOTIDE SEQUENCE</scope>
    <source>
        <strain evidence="7">NBRC 105644</strain>
    </source>
</reference>
<dbReference type="Proteomes" id="UP000619260">
    <property type="component" value="Unassembled WGS sequence"/>
</dbReference>
<dbReference type="Gene3D" id="3.30.1360.20">
    <property type="entry name" value="Transcriptional coactivator/pterin dehydratase"/>
    <property type="match status" value="1"/>
</dbReference>
<dbReference type="EMBL" id="BOPF01000029">
    <property type="protein sequence ID" value="GIJ49571.1"/>
    <property type="molecule type" value="Genomic_DNA"/>
</dbReference>
<feature type="compositionally biased region" description="Pro residues" evidence="6">
    <location>
        <begin position="106"/>
        <end position="116"/>
    </location>
</feature>
<dbReference type="Pfam" id="PF10025">
    <property type="entry name" value="DUF2267"/>
    <property type="match status" value="1"/>
</dbReference>
<evidence type="ECO:0000256" key="5">
    <source>
        <dbReference type="ARBA" id="ARBA00023239"/>
    </source>
</evidence>
<dbReference type="GO" id="GO:0008124">
    <property type="term" value="F:4-alpha-hydroxytetrahydrobiopterin dehydratase activity"/>
    <property type="evidence" value="ECO:0007669"/>
    <property type="project" value="UniProtKB-EC"/>
</dbReference>
<gene>
    <name evidence="7" type="ORF">Val02_64570</name>
</gene>
<organism evidence="7 8">
    <name type="scientific">Virgisporangium aliadipatigenens</name>
    <dbReference type="NCBI Taxonomy" id="741659"/>
    <lineage>
        <taxon>Bacteria</taxon>
        <taxon>Bacillati</taxon>
        <taxon>Actinomycetota</taxon>
        <taxon>Actinomycetes</taxon>
        <taxon>Micromonosporales</taxon>
        <taxon>Micromonosporaceae</taxon>
        <taxon>Virgisporangium</taxon>
    </lineage>
</organism>
<dbReference type="SUPFAM" id="SSF55248">
    <property type="entry name" value="PCD-like"/>
    <property type="match status" value="1"/>
</dbReference>
<dbReference type="InterPro" id="IPR036428">
    <property type="entry name" value="PCD_sf"/>
</dbReference>
<evidence type="ECO:0000256" key="2">
    <source>
        <dbReference type="ARBA" id="ARBA00006472"/>
    </source>
</evidence>
<evidence type="ECO:0000256" key="4">
    <source>
        <dbReference type="ARBA" id="ARBA00021735"/>
    </source>
</evidence>
<dbReference type="Pfam" id="PF01329">
    <property type="entry name" value="Pterin_4a"/>
    <property type="match status" value="1"/>
</dbReference>
<evidence type="ECO:0000313" key="7">
    <source>
        <dbReference type="EMBL" id="GIJ49571.1"/>
    </source>
</evidence>
<feature type="region of interest" description="Disordered" evidence="6">
    <location>
        <begin position="34"/>
        <end position="133"/>
    </location>
</feature>
<sequence length="366" mass="39935">MVDVDWHSYQCVPEAGARSQHPRRALRRLSVRIRGRYPHMSGKQMEGDNEQRRTRARLARERSQAPSEAGVTLGGSKQREHVKRAHRDGPPPAGSHKPVPHDPIEGTPPPPDPQWPRTPGGESGGRTHDGPDRIQYREMVTEVGHRIDVDFADARLAAQATVTVLARALEPGDRRRLLDAVPTELHDDHATDVPSGPGGLPGFLHQVAAIMDRTTDQARYPAQAVLSVMCEQDGGLVESLRLPEYVRDLLARPAEGGVVGVDGRTPPLNDDELRGALDRLPQWSGDRSAIVRTIALAPDDLERVLRRLAELKRETGRGPHIARPEEGTATLAVRTNRVNAVTALDVELAHRVDAAIEEAGAGMDAG</sequence>
<dbReference type="InterPro" id="IPR001533">
    <property type="entry name" value="Pterin_deHydtase"/>
</dbReference>
<accession>A0A8J4DTR2</accession>
<keyword evidence="5" id="KW-0456">Lyase</keyword>
<evidence type="ECO:0000256" key="3">
    <source>
        <dbReference type="ARBA" id="ARBA00013252"/>
    </source>
</evidence>
<protein>
    <recommendedName>
        <fullName evidence="4">Putative pterin-4-alpha-carbinolamine dehydratase</fullName>
        <ecNumber evidence="3">4.2.1.96</ecNumber>
    </recommendedName>
</protein>
<comment type="caution">
    <text evidence="7">The sequence shown here is derived from an EMBL/GenBank/DDBJ whole genome shotgun (WGS) entry which is preliminary data.</text>
</comment>
<dbReference type="EC" id="4.2.1.96" evidence="3"/>
<feature type="compositionally biased region" description="Basic and acidic residues" evidence="6">
    <location>
        <begin position="45"/>
        <end position="63"/>
    </location>
</feature>